<dbReference type="EMBL" id="LWDX02032145">
    <property type="protein sequence ID" value="OEL27589.1"/>
    <property type="molecule type" value="Genomic_DNA"/>
</dbReference>
<dbReference type="Proteomes" id="UP000095767">
    <property type="component" value="Unassembled WGS sequence"/>
</dbReference>
<protein>
    <recommendedName>
        <fullName evidence="1">Bifunctional inhibitor/plant lipid transfer protein/seed storage helical domain-containing protein</fullName>
    </recommendedName>
</protein>
<proteinExistence type="predicted"/>
<dbReference type="OrthoDB" id="635304at2759"/>
<dbReference type="InterPro" id="IPR036312">
    <property type="entry name" value="Bifun_inhib/LTP/seed_sf"/>
</dbReference>
<evidence type="ECO:0000313" key="2">
    <source>
        <dbReference type="EMBL" id="OEL27589.1"/>
    </source>
</evidence>
<gene>
    <name evidence="2" type="ORF">BAE44_0011399</name>
</gene>
<name>A0A1E5VR47_9POAL</name>
<keyword evidence="3" id="KW-1185">Reference proteome</keyword>
<accession>A0A1E5VR47</accession>
<reference evidence="2 3" key="1">
    <citation type="submission" date="2016-09" db="EMBL/GenBank/DDBJ databases">
        <title>The draft genome of Dichanthelium oligosanthes: A C3 panicoid grass species.</title>
        <authorList>
            <person name="Studer A.J."/>
            <person name="Schnable J.C."/>
            <person name="Brutnell T.P."/>
        </authorList>
    </citation>
    <scope>NUCLEOTIDE SEQUENCE [LARGE SCALE GENOMIC DNA]</scope>
    <source>
        <strain evidence="3">cv. Kellogg 1175</strain>
        <tissue evidence="2">Leaf</tissue>
    </source>
</reference>
<dbReference type="PANTHER" id="PTHR33286">
    <property type="entry name" value="BIFUNCTIONAL INHIBITOR/LIPID-TRANSFER PROTEIN/SEED STORAGE 2S ALBUMIN SUPERFAMILY PROTEIN"/>
    <property type="match status" value="1"/>
</dbReference>
<dbReference type="Pfam" id="PF14368">
    <property type="entry name" value="LTP_2"/>
    <property type="match status" value="1"/>
</dbReference>
<dbReference type="AlphaFoldDB" id="A0A1E5VR47"/>
<evidence type="ECO:0000259" key="1">
    <source>
        <dbReference type="Pfam" id="PF14368"/>
    </source>
</evidence>
<feature type="domain" description="Bifunctional inhibitor/plant lipid transfer protein/seed storage helical" evidence="1">
    <location>
        <begin position="14"/>
        <end position="90"/>
    </location>
</feature>
<organism evidence="2 3">
    <name type="scientific">Dichanthelium oligosanthes</name>
    <dbReference type="NCBI Taxonomy" id="888268"/>
    <lineage>
        <taxon>Eukaryota</taxon>
        <taxon>Viridiplantae</taxon>
        <taxon>Streptophyta</taxon>
        <taxon>Embryophyta</taxon>
        <taxon>Tracheophyta</taxon>
        <taxon>Spermatophyta</taxon>
        <taxon>Magnoliopsida</taxon>
        <taxon>Liliopsida</taxon>
        <taxon>Poales</taxon>
        <taxon>Poaceae</taxon>
        <taxon>PACMAD clade</taxon>
        <taxon>Panicoideae</taxon>
        <taxon>Panicodae</taxon>
        <taxon>Paniceae</taxon>
        <taxon>Dichantheliinae</taxon>
        <taxon>Dichanthelium</taxon>
    </lineage>
</organism>
<sequence length="118" mass="13591">LLYFLALANHQVWSEKDCYHEKELAKIACTKSIAIVGPYVRPRPGDKCCTTVKASDMVCICRKLSKEEERKISAVRLVDVAEDCKKPIPVGSIYASKSVMVYIYFFLKRFECYWDIVE</sequence>
<evidence type="ECO:0000313" key="3">
    <source>
        <dbReference type="Proteomes" id="UP000095767"/>
    </source>
</evidence>
<dbReference type="Gene3D" id="1.10.110.10">
    <property type="entry name" value="Plant lipid-transfer and hydrophobic proteins"/>
    <property type="match status" value="1"/>
</dbReference>
<dbReference type="SUPFAM" id="SSF47699">
    <property type="entry name" value="Bifunctional inhibitor/lipid-transfer protein/seed storage 2S albumin"/>
    <property type="match status" value="1"/>
</dbReference>
<dbReference type="PANTHER" id="PTHR33286:SF44">
    <property type="entry name" value="5A2 PROTEIN"/>
    <property type="match status" value="1"/>
</dbReference>
<feature type="non-terminal residue" evidence="2">
    <location>
        <position position="1"/>
    </location>
</feature>
<dbReference type="InterPro" id="IPR016140">
    <property type="entry name" value="Bifunc_inhib/LTP/seed_store"/>
</dbReference>
<comment type="caution">
    <text evidence="2">The sequence shown here is derived from an EMBL/GenBank/DDBJ whole genome shotgun (WGS) entry which is preliminary data.</text>
</comment>